<dbReference type="SUPFAM" id="SSF53098">
    <property type="entry name" value="Ribonuclease H-like"/>
    <property type="match status" value="1"/>
</dbReference>
<proteinExistence type="predicted"/>
<dbReference type="InterPro" id="IPR012337">
    <property type="entry name" value="RNaseH-like_sf"/>
</dbReference>
<dbReference type="Pfam" id="PF21762">
    <property type="entry name" value="DEDDh_C"/>
    <property type="match status" value="1"/>
</dbReference>
<dbReference type="GO" id="GO:0005634">
    <property type="term" value="C:nucleus"/>
    <property type="evidence" value="ECO:0007669"/>
    <property type="project" value="TreeGrafter"/>
</dbReference>
<evidence type="ECO:0000313" key="3">
    <source>
        <dbReference type="Proteomes" id="UP000070700"/>
    </source>
</evidence>
<dbReference type="PANTHER" id="PTHR28083:SF1">
    <property type="entry name" value="GOOD FOR FULL DBP5 ACTIVITY PROTEIN 2"/>
    <property type="match status" value="1"/>
</dbReference>
<dbReference type="RefSeq" id="XP_018075675.1">
    <property type="nucleotide sequence ID" value="XM_018221859.1"/>
</dbReference>
<keyword evidence="3" id="KW-1185">Reference proteome</keyword>
<feature type="domain" description="Gfd2/YDR514C-like C-terminal" evidence="1">
    <location>
        <begin position="122"/>
        <end position="306"/>
    </location>
</feature>
<dbReference type="GO" id="GO:0003676">
    <property type="term" value="F:nucleic acid binding"/>
    <property type="evidence" value="ECO:0007669"/>
    <property type="project" value="InterPro"/>
</dbReference>
<dbReference type="InParanoid" id="A0A194XM48"/>
<dbReference type="Proteomes" id="UP000070700">
    <property type="component" value="Unassembled WGS sequence"/>
</dbReference>
<accession>A0A194XM48</accession>
<dbReference type="InterPro" id="IPR048519">
    <property type="entry name" value="Gfd2/YDR514C-like_C"/>
</dbReference>
<name>A0A194XM48_MOLSC</name>
<organism evidence="2 3">
    <name type="scientific">Mollisia scopiformis</name>
    <name type="common">Conifer needle endophyte fungus</name>
    <name type="synonym">Phialocephala scopiformis</name>
    <dbReference type="NCBI Taxonomy" id="149040"/>
    <lineage>
        <taxon>Eukaryota</taxon>
        <taxon>Fungi</taxon>
        <taxon>Dikarya</taxon>
        <taxon>Ascomycota</taxon>
        <taxon>Pezizomycotina</taxon>
        <taxon>Leotiomycetes</taxon>
        <taxon>Helotiales</taxon>
        <taxon>Mollisiaceae</taxon>
        <taxon>Mollisia</taxon>
    </lineage>
</organism>
<dbReference type="AlphaFoldDB" id="A0A194XM48"/>
<dbReference type="Gene3D" id="3.30.420.10">
    <property type="entry name" value="Ribonuclease H-like superfamily/Ribonuclease H"/>
    <property type="match status" value="1"/>
</dbReference>
<dbReference type="InterPro" id="IPR036397">
    <property type="entry name" value="RNaseH_sf"/>
</dbReference>
<dbReference type="GeneID" id="28831585"/>
<protein>
    <recommendedName>
        <fullName evidence="1">Gfd2/YDR514C-like C-terminal domain-containing protein</fullName>
    </recommendedName>
</protein>
<dbReference type="OrthoDB" id="5953249at2759"/>
<evidence type="ECO:0000313" key="2">
    <source>
        <dbReference type="EMBL" id="KUJ21320.1"/>
    </source>
</evidence>
<dbReference type="InterPro" id="IPR040151">
    <property type="entry name" value="Gfd2/YDR514C-like"/>
</dbReference>
<evidence type="ECO:0000259" key="1">
    <source>
        <dbReference type="Pfam" id="PF21762"/>
    </source>
</evidence>
<dbReference type="KEGG" id="psco:LY89DRAFT_770615"/>
<dbReference type="PANTHER" id="PTHR28083">
    <property type="entry name" value="GOOD FOR FULL DBP5 ACTIVITY PROTEIN 2"/>
    <property type="match status" value="1"/>
</dbReference>
<sequence length="415" mass="46908">MELEPKPVLNNLLSVNTWDDMVSLEVEPQPIKLSVEHLLMYRTRGSELSTELLNTPTLKETPEPPRSCQAASLRPENRRALALPKASDLDKLPIARRCFGLPGCQMQGPGYLIVPGLFKDAVIVSIDFENVKAVKRRTTDTVFAQMGVCILDTRDLSDSSKTKSPESLLRSYNFSTRAVPKWRRGQGWNFIFGDTTYTSLTEFCSELENLIDRSRNIIFLGHNVANDLSTLKALGFDVKTGVSAVLDTQHLMRTIFLPNHKPTSPVLPRSQFDQRLVGLLNMLGCECRDLHVGGNDANFTMRALLLLLVENLRRTYNVIEPALKARVALMESIARAKLPAPASENKAASVQPLYQISSTFEYAYGGRPAEEIATQEFLKWHLQISWQQYWVGQQYLAWQKLLSERVPLPWQQYSQ</sequence>
<gene>
    <name evidence="2" type="ORF">LY89DRAFT_770615</name>
</gene>
<dbReference type="EMBL" id="KQ947408">
    <property type="protein sequence ID" value="KUJ21320.1"/>
    <property type="molecule type" value="Genomic_DNA"/>
</dbReference>
<reference evidence="2 3" key="1">
    <citation type="submission" date="2015-10" db="EMBL/GenBank/DDBJ databases">
        <title>Full genome of DAOMC 229536 Phialocephala scopiformis, a fungal endophyte of spruce producing the potent anti-insectan compound rugulosin.</title>
        <authorList>
            <consortium name="DOE Joint Genome Institute"/>
            <person name="Walker A.K."/>
            <person name="Frasz S.L."/>
            <person name="Seifert K.A."/>
            <person name="Miller J.D."/>
            <person name="Mondo S.J."/>
            <person name="Labutti K."/>
            <person name="Lipzen A."/>
            <person name="Dockter R."/>
            <person name="Kennedy M."/>
            <person name="Grigoriev I.V."/>
            <person name="Spatafora J.W."/>
        </authorList>
    </citation>
    <scope>NUCLEOTIDE SEQUENCE [LARGE SCALE GENOMIC DNA]</scope>
    <source>
        <strain evidence="2 3">CBS 120377</strain>
    </source>
</reference>